<dbReference type="Proteomes" id="UP000199428">
    <property type="component" value="Unassembled WGS sequence"/>
</dbReference>
<dbReference type="Gene3D" id="2.60.40.10">
    <property type="entry name" value="Immunoglobulins"/>
    <property type="match status" value="1"/>
</dbReference>
<evidence type="ECO:0000256" key="3">
    <source>
        <dbReference type="ARBA" id="ARBA00012706"/>
    </source>
</evidence>
<evidence type="ECO:0000256" key="5">
    <source>
        <dbReference type="ARBA" id="ARBA00022729"/>
    </source>
</evidence>
<feature type="region of interest" description="Disordered" evidence="8">
    <location>
        <begin position="1350"/>
        <end position="1399"/>
    </location>
</feature>
<keyword evidence="9" id="KW-1133">Transmembrane helix</keyword>
<organism evidence="12 13">
    <name type="scientific">Pseudobutyrivibrio xylanivorans</name>
    <dbReference type="NCBI Taxonomy" id="185007"/>
    <lineage>
        <taxon>Bacteria</taxon>
        <taxon>Bacillati</taxon>
        <taxon>Bacillota</taxon>
        <taxon>Clostridia</taxon>
        <taxon>Lachnospirales</taxon>
        <taxon>Lachnospiraceae</taxon>
        <taxon>Pseudobutyrivibrio</taxon>
    </lineage>
</organism>
<dbReference type="EC" id="3.2.1.78" evidence="3"/>
<evidence type="ECO:0000256" key="7">
    <source>
        <dbReference type="ARBA" id="ARBA00023295"/>
    </source>
</evidence>
<dbReference type="GO" id="GO:0016985">
    <property type="term" value="F:mannan endo-1,4-beta-mannosidase activity"/>
    <property type="evidence" value="ECO:0007669"/>
    <property type="project" value="TreeGrafter"/>
</dbReference>
<evidence type="ECO:0000256" key="1">
    <source>
        <dbReference type="ARBA" id="ARBA00001678"/>
    </source>
</evidence>
<dbReference type="InterPro" id="IPR013783">
    <property type="entry name" value="Ig-like_fold"/>
</dbReference>
<dbReference type="SUPFAM" id="SSF49785">
    <property type="entry name" value="Galactose-binding domain-like"/>
    <property type="match status" value="1"/>
</dbReference>
<feature type="transmembrane region" description="Helical" evidence="9">
    <location>
        <begin position="1406"/>
        <end position="1427"/>
    </location>
</feature>
<feature type="compositionally biased region" description="Low complexity" evidence="8">
    <location>
        <begin position="1277"/>
        <end position="1305"/>
    </location>
</feature>
<sequence>MKKRIISFALAALLLLGQRPVEVEAATKSDSMFENFITTDGTKLMDGDKELKFISLNYPQATSDNSWEHANAMKTIKAMGGNVTRTYTIPVNNGLNGSKAYVTGVDENGVLTFNEDALNELDDVLAKANKYGVRVIIPLVDHWHWIGGMDGYVWLAEESEGNAPSNSGFQSWAWKFYSSETCRDYFKQMIEHLLERKNTVTGIKYKDDKAILCWETANEAGGNPTNQKNYDDVLSDWNIDITSFIKKHDKNHLVLDGRMSTTEQSRKKDNPADILGAHYYEGNYATRCADETVAVHNEANKPFILGEFGGKVEAKPCIDVFQKGVENDTNGIMMWSLRAHKDGYGYYFHDEDGYWASYHWPGFVAGSYYGETEILRAIYAYAQIVNGEADDYEEAKTIAIPAPESDEAPLLYSADSKDAHDKSFLNGSVGNIKWRGVVGGAWYEIERAEGKVTEANADKTNWTLIADEDDYVYDSGRNWEDKKHDCIAGYHDKTAIDGQTYSYRLRACNESGKGLWSNIVTVEDVNHVVVDDLDLIAVSSKDQNPTEIRNTYSFAHSANITQSGGTITNNSDEEGYIEYKSIIPVKKLDMVAVSEVSEENMPKVYVSSNGITYDPVEVSHENDTKEYKVSVEEEGYYYTRIYLPAKGRCKLESVTLTYTNDGNHYLSDDITFDTNVMIQDRVFDDENAHYALKDDTSLIYKTGDDINAIRVNAASDSDVTVEYSYDGISFTEMSAKESSGKNVYSNFNLGDSIRVVRVGYSDLADVKSVEISSGTKSIPASDAAPANIIEDGEYYFGDDEALNGTYDLEISGNKVTISKALDAGDYSGYDSIFGWFKSADNFKGAKISFEDNAGAKWISDAFNVTADGEMSKATIDSESIDLGAMEKVSFILEHKDDIKDAKLKLTSEKYTGNYAVAVELTTESGAKETLVFDSVYVNSSTKVDDFEGYSGSNSLLNAAYNRNTNGGAFEMSLDSEHAYEGGYAMRIDYDYQGKGYAGAAKTMDLLNLDGYDGFYMYLYGDGSDNDLKIQVETDVSTFAYTGYLSFEGGRECFLPFSGFAECDWAGSGHKLDSSNNLKSVAIYTDQTGKVDKGTFYIDDLRGSHVVEGADDLLSRKEIEKPDTGENMDNVVFSWNFGEDGTDGWKFEGFSPWIENGNLCAWSQSGYQAVFSYTVEDVPNGRYALMEDIKVKSNMRNVQVEISSGDNKVKSDSIDTADVLLDDELLEGRLEVENNTVTITYYLDSPTDSNGTTFMVGDIKLICVEEVEESDDSEESTEPSTPAKPSEPTKPSVPSTPSVPSNPSEPDVVVPSGTTTITDTETPLAGQTVQDEAKNVNDNKVTMEIDNTITSEEAKEITDEAIPAAGETIEDTEKEAKEEIDVEPEDDTEDESSVSNEQETNAGNGSVVAIVLGLLIVVISVGAGIILWRRKNI</sequence>
<evidence type="ECO:0000256" key="8">
    <source>
        <dbReference type="SAM" id="MobiDB-lite"/>
    </source>
</evidence>
<dbReference type="InterPro" id="IPR008979">
    <property type="entry name" value="Galactose-bd-like_sf"/>
</dbReference>
<proteinExistence type="predicted"/>
<reference evidence="12 13" key="1">
    <citation type="submission" date="2016-10" db="EMBL/GenBank/DDBJ databases">
        <authorList>
            <person name="de Groot N.N."/>
        </authorList>
    </citation>
    <scope>NUCLEOTIDE SEQUENCE [LARGE SCALE GENOMIC DNA]</scope>
    <source>
        <strain evidence="12 13">DSM 10317</strain>
    </source>
</reference>
<evidence type="ECO:0000313" key="12">
    <source>
        <dbReference type="EMBL" id="SCZ76844.1"/>
    </source>
</evidence>
<dbReference type="InterPro" id="IPR017853">
    <property type="entry name" value="GH"/>
</dbReference>
<evidence type="ECO:0000256" key="9">
    <source>
        <dbReference type="SAM" id="Phobius"/>
    </source>
</evidence>
<dbReference type="PANTHER" id="PTHR31451:SF39">
    <property type="entry name" value="MANNAN ENDO-1,4-BETA-MANNOSIDASE 1"/>
    <property type="match status" value="1"/>
</dbReference>
<comment type="catalytic activity">
    <reaction evidence="1">
        <text>Random hydrolysis of (1-&gt;4)-beta-D-mannosidic linkages in mannans, galactomannans and glucomannans.</text>
        <dbReference type="EC" id="3.2.1.78"/>
    </reaction>
</comment>
<evidence type="ECO:0000256" key="10">
    <source>
        <dbReference type="SAM" id="SignalP"/>
    </source>
</evidence>
<dbReference type="InterPro" id="IPR001547">
    <property type="entry name" value="Glyco_hydro_5"/>
</dbReference>
<keyword evidence="5 10" id="KW-0732">Signal</keyword>
<feature type="chain" id="PRO_5011483220" description="mannan endo-1,4-beta-mannosidase" evidence="10">
    <location>
        <begin position="26"/>
        <end position="1432"/>
    </location>
</feature>
<dbReference type="EMBL" id="FMWK01000002">
    <property type="protein sequence ID" value="SCZ76844.1"/>
    <property type="molecule type" value="Genomic_DNA"/>
</dbReference>
<evidence type="ECO:0000259" key="11">
    <source>
        <dbReference type="Pfam" id="PF26410"/>
    </source>
</evidence>
<evidence type="ECO:0000256" key="2">
    <source>
        <dbReference type="ARBA" id="ARBA00004613"/>
    </source>
</evidence>
<dbReference type="Pfam" id="PF26410">
    <property type="entry name" value="GH5_mannosidase"/>
    <property type="match status" value="1"/>
</dbReference>
<feature type="compositionally biased region" description="Acidic residues" evidence="8">
    <location>
        <begin position="1379"/>
        <end position="1391"/>
    </location>
</feature>
<keyword evidence="6" id="KW-0378">Hydrolase</keyword>
<feature type="compositionally biased region" description="Polar residues" evidence="8">
    <location>
        <begin position="1311"/>
        <end position="1329"/>
    </location>
</feature>
<dbReference type="RefSeq" id="WP_090160932.1">
    <property type="nucleotide sequence ID" value="NZ_FMWK01000002.1"/>
</dbReference>
<gene>
    <name evidence="12" type="ORF">SAMN02910350_00478</name>
</gene>
<feature type="domain" description="Glycoside hydrolase family 5" evidence="11">
    <location>
        <begin position="35"/>
        <end position="264"/>
    </location>
</feature>
<keyword evidence="9" id="KW-0812">Transmembrane</keyword>
<dbReference type="InterPro" id="IPR045053">
    <property type="entry name" value="MAN-like"/>
</dbReference>
<evidence type="ECO:0000256" key="4">
    <source>
        <dbReference type="ARBA" id="ARBA00022525"/>
    </source>
</evidence>
<keyword evidence="7" id="KW-0326">Glycosidase</keyword>
<comment type="subcellular location">
    <subcellularLocation>
        <location evidence="2">Secreted</location>
    </subcellularLocation>
</comment>
<feature type="region of interest" description="Disordered" evidence="8">
    <location>
        <begin position="1266"/>
        <end position="1338"/>
    </location>
</feature>
<protein>
    <recommendedName>
        <fullName evidence="3">mannan endo-1,4-beta-mannosidase</fullName>
        <ecNumber evidence="3">3.2.1.78</ecNumber>
    </recommendedName>
</protein>
<dbReference type="GO" id="GO:0005576">
    <property type="term" value="C:extracellular region"/>
    <property type="evidence" value="ECO:0007669"/>
    <property type="project" value="UniProtKB-SubCell"/>
</dbReference>
<accession>A0A1G5RS08</accession>
<feature type="signal peptide" evidence="10">
    <location>
        <begin position="1"/>
        <end position="25"/>
    </location>
</feature>
<keyword evidence="9" id="KW-0472">Membrane</keyword>
<evidence type="ECO:0000313" key="13">
    <source>
        <dbReference type="Proteomes" id="UP000199428"/>
    </source>
</evidence>
<dbReference type="PANTHER" id="PTHR31451">
    <property type="match status" value="1"/>
</dbReference>
<dbReference type="Gene3D" id="3.20.20.80">
    <property type="entry name" value="Glycosidases"/>
    <property type="match status" value="1"/>
</dbReference>
<dbReference type="SUPFAM" id="SSF51445">
    <property type="entry name" value="(Trans)glycosidases"/>
    <property type="match status" value="1"/>
</dbReference>
<evidence type="ECO:0000256" key="6">
    <source>
        <dbReference type="ARBA" id="ARBA00022801"/>
    </source>
</evidence>
<feature type="compositionally biased region" description="Acidic residues" evidence="8">
    <location>
        <begin position="1266"/>
        <end position="1276"/>
    </location>
</feature>
<name>A0A1G5RS08_PSEXY</name>
<keyword evidence="4" id="KW-0964">Secreted</keyword>